<keyword evidence="5" id="KW-0862">Zinc</keyword>
<comment type="caution">
    <text evidence="10">The sequence shown here is derived from an EMBL/GenBank/DDBJ whole genome shotgun (WGS) entry which is preliminary data.</text>
</comment>
<dbReference type="GO" id="GO:0008270">
    <property type="term" value="F:zinc ion binding"/>
    <property type="evidence" value="ECO:0007669"/>
    <property type="project" value="UniProtKB-KW"/>
</dbReference>
<dbReference type="PANTHER" id="PTHR46539:SF9">
    <property type="entry name" value="RING-H2 FINGER PROTEIN ATL56"/>
    <property type="match status" value="1"/>
</dbReference>
<evidence type="ECO:0000313" key="11">
    <source>
        <dbReference type="Proteomes" id="UP001210211"/>
    </source>
</evidence>
<keyword evidence="7" id="KW-0472">Membrane</keyword>
<evidence type="ECO:0000256" key="3">
    <source>
        <dbReference type="ARBA" id="ARBA00022723"/>
    </source>
</evidence>
<accession>A0AAD5Z8C1</accession>
<evidence type="ECO:0000256" key="1">
    <source>
        <dbReference type="ARBA" id="ARBA00004370"/>
    </source>
</evidence>
<dbReference type="GO" id="GO:0016020">
    <property type="term" value="C:membrane"/>
    <property type="evidence" value="ECO:0007669"/>
    <property type="project" value="UniProtKB-SubCell"/>
</dbReference>
<sequence>MKSTILELTMQILLLVLLIFISAFLLLFVFLLSVHAFVIVRVFKGRSRNVSRLVRCDSTSNHGLSTEELEKIPSYDFETKKVGMMKDCVVCLENFKDGEKCKILPNCGHSFHKTCIDYWLLMNANCPVCRSSLSEKDIFSKNSFNLHSLR</sequence>
<evidence type="ECO:0000256" key="8">
    <source>
        <dbReference type="PROSITE-ProRule" id="PRU00175"/>
    </source>
</evidence>
<evidence type="ECO:0000259" key="9">
    <source>
        <dbReference type="PROSITE" id="PS50089"/>
    </source>
</evidence>
<name>A0AAD5Z8C1_9POAL</name>
<evidence type="ECO:0000256" key="5">
    <source>
        <dbReference type="ARBA" id="ARBA00022833"/>
    </source>
</evidence>
<dbReference type="Gene3D" id="3.30.40.10">
    <property type="entry name" value="Zinc/RING finger domain, C3HC4 (zinc finger)"/>
    <property type="match status" value="1"/>
</dbReference>
<reference evidence="10 11" key="1">
    <citation type="journal article" date="2022" name="Cell">
        <title>Repeat-based holocentromeres influence genome architecture and karyotype evolution.</title>
        <authorList>
            <person name="Hofstatter P.G."/>
            <person name="Thangavel G."/>
            <person name="Lux T."/>
            <person name="Neumann P."/>
            <person name="Vondrak T."/>
            <person name="Novak P."/>
            <person name="Zhang M."/>
            <person name="Costa L."/>
            <person name="Castellani M."/>
            <person name="Scott A."/>
            <person name="Toegelov H."/>
            <person name="Fuchs J."/>
            <person name="Mata-Sucre Y."/>
            <person name="Dias Y."/>
            <person name="Vanzela A.L.L."/>
            <person name="Huettel B."/>
            <person name="Almeida C.C.S."/>
            <person name="Simkova H."/>
            <person name="Souza G."/>
            <person name="Pedrosa-Harand A."/>
            <person name="Macas J."/>
            <person name="Mayer K.F.X."/>
            <person name="Houben A."/>
            <person name="Marques A."/>
        </authorList>
    </citation>
    <scope>NUCLEOTIDE SEQUENCE [LARGE SCALE GENOMIC DNA]</scope>
    <source>
        <strain evidence="10">RhyTen1mFocal</strain>
    </source>
</reference>
<keyword evidence="3" id="KW-0479">Metal-binding</keyword>
<gene>
    <name evidence="10" type="ORF">LUZ61_017855</name>
</gene>
<protein>
    <recommendedName>
        <fullName evidence="9">RING-type domain-containing protein</fullName>
    </recommendedName>
</protein>
<dbReference type="AlphaFoldDB" id="A0AAD5Z8C1"/>
<dbReference type="PROSITE" id="PS50089">
    <property type="entry name" value="ZF_RING_2"/>
    <property type="match status" value="1"/>
</dbReference>
<dbReference type="EMBL" id="JAMRDG010000002">
    <property type="protein sequence ID" value="KAJ3688691.1"/>
    <property type="molecule type" value="Genomic_DNA"/>
</dbReference>
<evidence type="ECO:0000256" key="7">
    <source>
        <dbReference type="ARBA" id="ARBA00023136"/>
    </source>
</evidence>
<keyword evidence="11" id="KW-1185">Reference proteome</keyword>
<dbReference type="InterPro" id="IPR001841">
    <property type="entry name" value="Znf_RING"/>
</dbReference>
<organism evidence="10 11">
    <name type="scientific">Rhynchospora tenuis</name>
    <dbReference type="NCBI Taxonomy" id="198213"/>
    <lineage>
        <taxon>Eukaryota</taxon>
        <taxon>Viridiplantae</taxon>
        <taxon>Streptophyta</taxon>
        <taxon>Embryophyta</taxon>
        <taxon>Tracheophyta</taxon>
        <taxon>Spermatophyta</taxon>
        <taxon>Magnoliopsida</taxon>
        <taxon>Liliopsida</taxon>
        <taxon>Poales</taxon>
        <taxon>Cyperaceae</taxon>
        <taxon>Cyperoideae</taxon>
        <taxon>Rhynchosporeae</taxon>
        <taxon>Rhynchospora</taxon>
    </lineage>
</organism>
<dbReference type="SUPFAM" id="SSF57850">
    <property type="entry name" value="RING/U-box"/>
    <property type="match status" value="1"/>
</dbReference>
<dbReference type="Pfam" id="PF13639">
    <property type="entry name" value="zf-RING_2"/>
    <property type="match status" value="1"/>
</dbReference>
<dbReference type="SMART" id="SM00184">
    <property type="entry name" value="RING"/>
    <property type="match status" value="1"/>
</dbReference>
<keyword evidence="6" id="KW-1133">Transmembrane helix</keyword>
<evidence type="ECO:0000256" key="4">
    <source>
        <dbReference type="ARBA" id="ARBA00022771"/>
    </source>
</evidence>
<feature type="domain" description="RING-type" evidence="9">
    <location>
        <begin position="88"/>
        <end position="130"/>
    </location>
</feature>
<comment type="subcellular location">
    <subcellularLocation>
        <location evidence="1">Membrane</location>
    </subcellularLocation>
</comment>
<dbReference type="InterPro" id="IPR013083">
    <property type="entry name" value="Znf_RING/FYVE/PHD"/>
</dbReference>
<evidence type="ECO:0000256" key="2">
    <source>
        <dbReference type="ARBA" id="ARBA00022692"/>
    </source>
</evidence>
<evidence type="ECO:0000256" key="6">
    <source>
        <dbReference type="ARBA" id="ARBA00022989"/>
    </source>
</evidence>
<evidence type="ECO:0000313" key="10">
    <source>
        <dbReference type="EMBL" id="KAJ3688691.1"/>
    </source>
</evidence>
<keyword evidence="2" id="KW-0812">Transmembrane</keyword>
<dbReference type="PANTHER" id="PTHR46539">
    <property type="entry name" value="E3 UBIQUITIN-PROTEIN LIGASE ATL42"/>
    <property type="match status" value="1"/>
</dbReference>
<dbReference type="Proteomes" id="UP001210211">
    <property type="component" value="Unassembled WGS sequence"/>
</dbReference>
<proteinExistence type="predicted"/>
<keyword evidence="4 8" id="KW-0863">Zinc-finger</keyword>